<dbReference type="CDD" id="cd12912">
    <property type="entry name" value="PDC2_MCP_like"/>
    <property type="match status" value="1"/>
</dbReference>
<organism evidence="16 17">
    <name type="scientific">Desulfopila aestuarii DSM 18488</name>
    <dbReference type="NCBI Taxonomy" id="1121416"/>
    <lineage>
        <taxon>Bacteria</taxon>
        <taxon>Pseudomonadati</taxon>
        <taxon>Thermodesulfobacteriota</taxon>
        <taxon>Desulfobulbia</taxon>
        <taxon>Desulfobulbales</taxon>
        <taxon>Desulfocapsaceae</taxon>
        <taxon>Desulfopila</taxon>
    </lineage>
</organism>
<dbReference type="CDD" id="cd00082">
    <property type="entry name" value="HisKA"/>
    <property type="match status" value="1"/>
</dbReference>
<dbReference type="Pfam" id="PF02743">
    <property type="entry name" value="dCache_1"/>
    <property type="match status" value="1"/>
</dbReference>
<comment type="subcellular location">
    <subcellularLocation>
        <location evidence="2">Cell membrane</location>
        <topology evidence="2">Multi-pass membrane protein</topology>
    </subcellularLocation>
</comment>
<dbReference type="Gene3D" id="1.10.287.130">
    <property type="match status" value="1"/>
</dbReference>
<dbReference type="InterPro" id="IPR004358">
    <property type="entry name" value="Sig_transdc_His_kin-like_C"/>
</dbReference>
<dbReference type="EMBL" id="FRFE01000018">
    <property type="protein sequence ID" value="SHO50338.1"/>
    <property type="molecule type" value="Genomic_DNA"/>
</dbReference>
<keyword evidence="11 14" id="KW-1133">Transmembrane helix</keyword>
<dbReference type="SMART" id="SM00387">
    <property type="entry name" value="HATPase_c"/>
    <property type="match status" value="1"/>
</dbReference>
<feature type="transmembrane region" description="Helical" evidence="14">
    <location>
        <begin position="285"/>
        <end position="311"/>
    </location>
</feature>
<evidence type="ECO:0000256" key="9">
    <source>
        <dbReference type="ARBA" id="ARBA00022777"/>
    </source>
</evidence>
<dbReference type="PANTHER" id="PTHR43065:SF10">
    <property type="entry name" value="PEROXIDE STRESS-ACTIVATED HISTIDINE KINASE MAK3"/>
    <property type="match status" value="1"/>
</dbReference>
<evidence type="ECO:0000256" key="10">
    <source>
        <dbReference type="ARBA" id="ARBA00022840"/>
    </source>
</evidence>
<gene>
    <name evidence="16" type="ORF">SAMN02745220_03364</name>
</gene>
<evidence type="ECO:0000256" key="5">
    <source>
        <dbReference type="ARBA" id="ARBA00022553"/>
    </source>
</evidence>
<evidence type="ECO:0000256" key="11">
    <source>
        <dbReference type="ARBA" id="ARBA00022989"/>
    </source>
</evidence>
<evidence type="ECO:0000256" key="13">
    <source>
        <dbReference type="ARBA" id="ARBA00023136"/>
    </source>
</evidence>
<dbReference type="Gene3D" id="3.30.565.10">
    <property type="entry name" value="Histidine kinase-like ATPase, C-terminal domain"/>
    <property type="match status" value="1"/>
</dbReference>
<dbReference type="AlphaFoldDB" id="A0A1M7YCU6"/>
<dbReference type="EC" id="2.7.13.3" evidence="3"/>
<evidence type="ECO:0000313" key="16">
    <source>
        <dbReference type="EMBL" id="SHO50338.1"/>
    </source>
</evidence>
<sequence>MVLWTKKYIQIVAILAAVILVVAAVNYRITTHIVEKTIASQQEDLAVKTADTVEIWLNQQMKILTAAADSIVLSEIGNNDQTMKPLKMAMKAGHFTDVYIGRIDGVLIDGADWVPPSDYDPRLRPWFHRAVEIGAISFTTPYIDLVTNKLVIALVKPLELDAQLVGVMGADTVLDTLVKNVVNLRVGDSGYAFIVEKSGTIIVHPNQDYVMKTRLQDIETNLSEGLKSFMTADIGTMTYFDQAQREHVLSFSKIENSDWFLCVTAPRDEAYSRVRQTTMIFATEIALKVLGILALGVLVVAGISGVAVFFYSRRYTDVVQQHQQEITGINKDLEWNITRRKEVETYYQTLFNVANDAILISKGPVFSECNQRAAEVFGTSREALIGKGFLDLSPAYQPDGGLSEKKLEEIIRAAHEGDQQAFRWSFVRSDGMEFPASVSLKIFRLDDEELTLSSIRDISKRVDAEGQLMQAQKLAAAGEMLGVIAHQWRQPLNTLSTYISSLQAAQINNMLTKSFIEKLVTGASGQIHFMSKTIDDFRNFFKPSKAKGPVDVLKVIINAVKLMEAQMKHADISLTVKNASGESALIVYGYEGEFIHVLVNILANAKDAIVERLEGDTGNAPVLKKIDIVVNADDDDVRMEIRDSGCGIPEHLLPRIFNPYYTTKSASSGTGMGLYMSKMIVEKEMNGELLAENTDSGAKFTIKLKRMNIERDG</sequence>
<evidence type="ECO:0000256" key="12">
    <source>
        <dbReference type="ARBA" id="ARBA00023012"/>
    </source>
</evidence>
<evidence type="ECO:0000256" key="1">
    <source>
        <dbReference type="ARBA" id="ARBA00000085"/>
    </source>
</evidence>
<dbReference type="InterPro" id="IPR000014">
    <property type="entry name" value="PAS"/>
</dbReference>
<keyword evidence="17" id="KW-1185">Reference proteome</keyword>
<dbReference type="STRING" id="1121416.SAMN02745220_03364"/>
<dbReference type="GO" id="GO:0005524">
    <property type="term" value="F:ATP binding"/>
    <property type="evidence" value="ECO:0007669"/>
    <property type="project" value="UniProtKB-KW"/>
</dbReference>
<dbReference type="SUPFAM" id="SSF103190">
    <property type="entry name" value="Sensory domain-like"/>
    <property type="match status" value="1"/>
</dbReference>
<evidence type="ECO:0000256" key="4">
    <source>
        <dbReference type="ARBA" id="ARBA00022475"/>
    </source>
</evidence>
<accession>A0A1M7YCU6</accession>
<dbReference type="InterPro" id="IPR003594">
    <property type="entry name" value="HATPase_dom"/>
</dbReference>
<dbReference type="Gene3D" id="3.30.450.20">
    <property type="entry name" value="PAS domain"/>
    <property type="match status" value="3"/>
</dbReference>
<evidence type="ECO:0000259" key="15">
    <source>
        <dbReference type="PROSITE" id="PS50109"/>
    </source>
</evidence>
<dbReference type="PANTHER" id="PTHR43065">
    <property type="entry name" value="SENSOR HISTIDINE KINASE"/>
    <property type="match status" value="1"/>
</dbReference>
<dbReference type="InterPro" id="IPR036890">
    <property type="entry name" value="HATPase_C_sf"/>
</dbReference>
<evidence type="ECO:0000256" key="8">
    <source>
        <dbReference type="ARBA" id="ARBA00022741"/>
    </source>
</evidence>
<dbReference type="InterPro" id="IPR029151">
    <property type="entry name" value="Sensor-like_sf"/>
</dbReference>
<keyword evidence="5" id="KW-0597">Phosphoprotein</keyword>
<dbReference type="SUPFAM" id="SSF55785">
    <property type="entry name" value="PYP-like sensor domain (PAS domain)"/>
    <property type="match status" value="1"/>
</dbReference>
<keyword evidence="13 14" id="KW-0472">Membrane</keyword>
<dbReference type="InterPro" id="IPR005467">
    <property type="entry name" value="His_kinase_dom"/>
</dbReference>
<evidence type="ECO:0000256" key="14">
    <source>
        <dbReference type="SAM" id="Phobius"/>
    </source>
</evidence>
<dbReference type="SUPFAM" id="SSF47384">
    <property type="entry name" value="Homodimeric domain of signal transducing histidine kinase"/>
    <property type="match status" value="1"/>
</dbReference>
<evidence type="ECO:0000256" key="7">
    <source>
        <dbReference type="ARBA" id="ARBA00022692"/>
    </source>
</evidence>
<comment type="catalytic activity">
    <reaction evidence="1">
        <text>ATP + protein L-histidine = ADP + protein N-phospho-L-histidine.</text>
        <dbReference type="EC" id="2.7.13.3"/>
    </reaction>
</comment>
<dbReference type="GO" id="GO:0005886">
    <property type="term" value="C:plasma membrane"/>
    <property type="evidence" value="ECO:0007669"/>
    <property type="project" value="UniProtKB-SubCell"/>
</dbReference>
<keyword evidence="12" id="KW-0902">Two-component regulatory system</keyword>
<keyword evidence="4" id="KW-1003">Cell membrane</keyword>
<dbReference type="Pfam" id="PF13426">
    <property type="entry name" value="PAS_9"/>
    <property type="match status" value="1"/>
</dbReference>
<evidence type="ECO:0000256" key="3">
    <source>
        <dbReference type="ARBA" id="ARBA00012438"/>
    </source>
</evidence>
<dbReference type="GO" id="GO:0000155">
    <property type="term" value="F:phosphorelay sensor kinase activity"/>
    <property type="evidence" value="ECO:0007669"/>
    <property type="project" value="InterPro"/>
</dbReference>
<dbReference type="SUPFAM" id="SSF55874">
    <property type="entry name" value="ATPase domain of HSP90 chaperone/DNA topoisomerase II/histidine kinase"/>
    <property type="match status" value="1"/>
</dbReference>
<dbReference type="InterPro" id="IPR036097">
    <property type="entry name" value="HisK_dim/P_sf"/>
</dbReference>
<dbReference type="OrthoDB" id="9805967at2"/>
<evidence type="ECO:0000313" key="17">
    <source>
        <dbReference type="Proteomes" id="UP000184603"/>
    </source>
</evidence>
<dbReference type="NCBIfam" id="TIGR00229">
    <property type="entry name" value="sensory_box"/>
    <property type="match status" value="1"/>
</dbReference>
<dbReference type="PRINTS" id="PR00344">
    <property type="entry name" value="BCTRLSENSOR"/>
</dbReference>
<evidence type="ECO:0000256" key="2">
    <source>
        <dbReference type="ARBA" id="ARBA00004651"/>
    </source>
</evidence>
<dbReference type="InterPro" id="IPR035965">
    <property type="entry name" value="PAS-like_dom_sf"/>
</dbReference>
<dbReference type="PROSITE" id="PS50109">
    <property type="entry name" value="HIS_KIN"/>
    <property type="match status" value="1"/>
</dbReference>
<dbReference type="Proteomes" id="UP000184603">
    <property type="component" value="Unassembled WGS sequence"/>
</dbReference>
<dbReference type="CDD" id="cd12913">
    <property type="entry name" value="PDC1_MCP_like"/>
    <property type="match status" value="1"/>
</dbReference>
<proteinExistence type="predicted"/>
<dbReference type="CDD" id="cd00130">
    <property type="entry name" value="PAS"/>
    <property type="match status" value="1"/>
</dbReference>
<name>A0A1M7YCU6_9BACT</name>
<evidence type="ECO:0000256" key="6">
    <source>
        <dbReference type="ARBA" id="ARBA00022679"/>
    </source>
</evidence>
<protein>
    <recommendedName>
        <fullName evidence="3">histidine kinase</fullName>
        <ecNumber evidence="3">2.7.13.3</ecNumber>
    </recommendedName>
</protein>
<keyword evidence="8" id="KW-0547">Nucleotide-binding</keyword>
<dbReference type="InterPro" id="IPR003661">
    <property type="entry name" value="HisK_dim/P_dom"/>
</dbReference>
<feature type="domain" description="Histidine kinase" evidence="15">
    <location>
        <begin position="483"/>
        <end position="708"/>
    </location>
</feature>
<keyword evidence="7 14" id="KW-0812">Transmembrane</keyword>
<keyword evidence="9" id="KW-0418">Kinase</keyword>
<keyword evidence="10" id="KW-0067">ATP-binding</keyword>
<dbReference type="Pfam" id="PF02518">
    <property type="entry name" value="HATPase_c"/>
    <property type="match status" value="1"/>
</dbReference>
<keyword evidence="6" id="KW-0808">Transferase</keyword>
<reference evidence="16 17" key="1">
    <citation type="submission" date="2016-12" db="EMBL/GenBank/DDBJ databases">
        <authorList>
            <person name="Song W.-J."/>
            <person name="Kurnit D.M."/>
        </authorList>
    </citation>
    <scope>NUCLEOTIDE SEQUENCE [LARGE SCALE GENOMIC DNA]</scope>
    <source>
        <strain evidence="16 17">DSM 18488</strain>
    </source>
</reference>
<dbReference type="InterPro" id="IPR033479">
    <property type="entry name" value="dCache_1"/>
</dbReference>
<dbReference type="RefSeq" id="WP_073614831.1">
    <property type="nucleotide sequence ID" value="NZ_FRFE01000018.1"/>
</dbReference>